<gene>
    <name evidence="2" type="ORF">HOP12_03875</name>
</gene>
<protein>
    <submittedName>
        <fullName evidence="2">Uncharacterized protein</fullName>
    </submittedName>
</protein>
<keyword evidence="1" id="KW-0732">Signal</keyword>
<dbReference type="EMBL" id="JABFRW010000040">
    <property type="protein sequence ID" value="NOT33290.1"/>
    <property type="molecule type" value="Genomic_DNA"/>
</dbReference>
<sequence length="224" mass="22234">MNLRPVMAALVLAAICSSSSTNSQACDKNKTTATAASASAKSASCAAHQGATITTASTASADGGACCAGGTKMSTASAKGKMAAGGSCSMSKGAMASHDCDACEDLALCGPGGNDATSAVQAVALKNGVMFVYTANGPGGVNALQANMQRRSERLGKLVSAGDKAKLCDECKVLRGAMASGKLSREVVNIEGGTLVLMTSSDPVLVKKIRTMAEGTRTAAQVKS</sequence>
<dbReference type="AlphaFoldDB" id="A0A849SPH1"/>
<organism evidence="2 3">
    <name type="scientific">Eiseniibacteriota bacterium</name>
    <dbReference type="NCBI Taxonomy" id="2212470"/>
    <lineage>
        <taxon>Bacteria</taxon>
        <taxon>Candidatus Eiseniibacteriota</taxon>
    </lineage>
</organism>
<feature type="chain" id="PRO_5032603675" evidence="1">
    <location>
        <begin position="26"/>
        <end position="224"/>
    </location>
</feature>
<reference evidence="2 3" key="1">
    <citation type="submission" date="2020-04" db="EMBL/GenBank/DDBJ databases">
        <title>Metagenomic profiling of ammonia- and methane-oxidizing microorganisms in a Dutch drinking water treatment plant.</title>
        <authorList>
            <person name="Poghosyan L."/>
            <person name="Leucker S."/>
        </authorList>
    </citation>
    <scope>NUCLEOTIDE SEQUENCE [LARGE SCALE GENOMIC DNA]</scope>
    <source>
        <strain evidence="2">S-RSF-IL-03</strain>
    </source>
</reference>
<evidence type="ECO:0000313" key="3">
    <source>
        <dbReference type="Proteomes" id="UP000580839"/>
    </source>
</evidence>
<feature type="signal peptide" evidence="1">
    <location>
        <begin position="1"/>
        <end position="25"/>
    </location>
</feature>
<evidence type="ECO:0000256" key="1">
    <source>
        <dbReference type="SAM" id="SignalP"/>
    </source>
</evidence>
<proteinExistence type="predicted"/>
<accession>A0A849SPH1</accession>
<comment type="caution">
    <text evidence="2">The sequence shown here is derived from an EMBL/GenBank/DDBJ whole genome shotgun (WGS) entry which is preliminary data.</text>
</comment>
<name>A0A849SPH1_UNCEI</name>
<dbReference type="Proteomes" id="UP000580839">
    <property type="component" value="Unassembled WGS sequence"/>
</dbReference>
<evidence type="ECO:0000313" key="2">
    <source>
        <dbReference type="EMBL" id="NOT33290.1"/>
    </source>
</evidence>